<dbReference type="AlphaFoldDB" id="A0A8H6TE52"/>
<dbReference type="InterPro" id="IPR053206">
    <property type="entry name" value="Dimeric_xanthone_biosynth"/>
</dbReference>
<dbReference type="EMBL" id="JACAZF010000001">
    <property type="protein sequence ID" value="KAF7315619.1"/>
    <property type="molecule type" value="Genomic_DNA"/>
</dbReference>
<dbReference type="InterPro" id="IPR012312">
    <property type="entry name" value="Hemerythrin-like"/>
</dbReference>
<reference evidence="4" key="1">
    <citation type="submission" date="2020-05" db="EMBL/GenBank/DDBJ databases">
        <title>Mycena genomes resolve the evolution of fungal bioluminescence.</title>
        <authorList>
            <person name="Tsai I.J."/>
        </authorList>
    </citation>
    <scope>NUCLEOTIDE SEQUENCE</scope>
    <source>
        <strain evidence="4">171206Taipei</strain>
    </source>
</reference>
<dbReference type="InterPro" id="IPR001202">
    <property type="entry name" value="WW_dom"/>
</dbReference>
<evidence type="ECO:0000256" key="1">
    <source>
        <dbReference type="SAM" id="Coils"/>
    </source>
</evidence>
<dbReference type="PANTHER" id="PTHR38048">
    <property type="entry name" value="EXPRESSED PROTEIN"/>
    <property type="match status" value="1"/>
</dbReference>
<dbReference type="PROSITE" id="PS50020">
    <property type="entry name" value="WW_DOMAIN_2"/>
    <property type="match status" value="1"/>
</dbReference>
<dbReference type="Proteomes" id="UP000636479">
    <property type="component" value="Unassembled WGS sequence"/>
</dbReference>
<accession>A0A8H6TE52</accession>
<evidence type="ECO:0000256" key="2">
    <source>
        <dbReference type="SAM" id="MobiDB-lite"/>
    </source>
</evidence>
<dbReference type="GeneID" id="59340248"/>
<feature type="region of interest" description="Disordered" evidence="2">
    <location>
        <begin position="244"/>
        <end position="265"/>
    </location>
</feature>
<evidence type="ECO:0000259" key="3">
    <source>
        <dbReference type="PROSITE" id="PS50020"/>
    </source>
</evidence>
<dbReference type="PANTHER" id="PTHR38048:SF1">
    <property type="entry name" value="HEMERYTHRIN-LIKE DOMAIN-CONTAINING PROTEIN"/>
    <property type="match status" value="1"/>
</dbReference>
<name>A0A8H6TE52_9AGAR</name>
<gene>
    <name evidence="4" type="ORF">MIND_00077300</name>
</gene>
<dbReference type="CDD" id="cd12108">
    <property type="entry name" value="Hr-like"/>
    <property type="match status" value="1"/>
</dbReference>
<dbReference type="Gene3D" id="1.20.120.520">
    <property type="entry name" value="nmb1532 protein domain like"/>
    <property type="match status" value="1"/>
</dbReference>
<feature type="coiled-coil region" evidence="1">
    <location>
        <begin position="272"/>
        <end position="307"/>
    </location>
</feature>
<dbReference type="Pfam" id="PF01814">
    <property type="entry name" value="Hemerythrin"/>
    <property type="match status" value="1"/>
</dbReference>
<protein>
    <submittedName>
        <fullName evidence="4">Hemerythrin domain-containing protein</fullName>
    </submittedName>
</protein>
<keyword evidence="1" id="KW-0175">Coiled coil</keyword>
<proteinExistence type="predicted"/>
<keyword evidence="5" id="KW-1185">Reference proteome</keyword>
<evidence type="ECO:0000313" key="5">
    <source>
        <dbReference type="Proteomes" id="UP000636479"/>
    </source>
</evidence>
<sequence length="353" mass="40951">MNFRLATVQLRRRLFTMTSQADRDEQKWNHISETMLTYHNYFKGEFNNLYELADGSWTKRGMSLSLYLDKARQLNQHLTMHHTIEERHIFPILATKMPQFSTETDDGHLESHRGIHQGLDQLATLVSKFKKEPSTYSPDEMRACLDGFREVLFRHLDQEVSDLQGENMKKYWTLKELDLIPIAWVSIMTLPSTATTSVETLPLYEQEIDKRRSLEDAATPLPDGWFCKYDEHSKHHYYVDMNSSPPRSVWQHPRHDPPPPPPSIKPARKGFFGKLRNKIQEMEAESAQQEAQKKEQLLERYAKRREQVIAGLATTPTTFGGHEYVGPPESPYGGKYCALMPQRVDDNMAGWLG</sequence>
<feature type="domain" description="WW" evidence="3">
    <location>
        <begin position="219"/>
        <end position="255"/>
    </location>
</feature>
<dbReference type="SUPFAM" id="SSF51045">
    <property type="entry name" value="WW domain"/>
    <property type="match status" value="1"/>
</dbReference>
<dbReference type="Gene3D" id="2.20.70.10">
    <property type="match status" value="1"/>
</dbReference>
<comment type="caution">
    <text evidence="4">The sequence shown here is derived from an EMBL/GenBank/DDBJ whole genome shotgun (WGS) entry which is preliminary data.</text>
</comment>
<evidence type="ECO:0000313" key="4">
    <source>
        <dbReference type="EMBL" id="KAF7315619.1"/>
    </source>
</evidence>
<dbReference type="OrthoDB" id="10044044at2759"/>
<dbReference type="RefSeq" id="XP_037225642.1">
    <property type="nucleotide sequence ID" value="XM_037357732.1"/>
</dbReference>
<organism evidence="4 5">
    <name type="scientific">Mycena indigotica</name>
    <dbReference type="NCBI Taxonomy" id="2126181"/>
    <lineage>
        <taxon>Eukaryota</taxon>
        <taxon>Fungi</taxon>
        <taxon>Dikarya</taxon>
        <taxon>Basidiomycota</taxon>
        <taxon>Agaricomycotina</taxon>
        <taxon>Agaricomycetes</taxon>
        <taxon>Agaricomycetidae</taxon>
        <taxon>Agaricales</taxon>
        <taxon>Marasmiineae</taxon>
        <taxon>Mycenaceae</taxon>
        <taxon>Mycena</taxon>
    </lineage>
</organism>
<dbReference type="InterPro" id="IPR036020">
    <property type="entry name" value="WW_dom_sf"/>
</dbReference>